<comment type="subcellular location">
    <subcellularLocation>
        <location evidence="1">Cytoplasm</location>
    </subcellularLocation>
</comment>
<gene>
    <name evidence="8" type="ORF">CRM22_009185</name>
</gene>
<dbReference type="PANTHER" id="PTHR11414:SF21">
    <property type="entry name" value="CYSTATIN 14A, TANDEM DUPLICATE 1-RELATED"/>
    <property type="match status" value="1"/>
</dbReference>
<keyword evidence="9" id="KW-1185">Reference proteome</keyword>
<keyword evidence="4" id="KW-0646">Protease inhibitor</keyword>
<protein>
    <recommendedName>
        <fullName evidence="7">Cystatin domain-containing protein</fullName>
    </recommendedName>
</protein>
<reference evidence="8 9" key="1">
    <citation type="journal article" date="2019" name="BMC Genomics">
        <title>New insights from Opisthorchis felineus genome: update on genomics of the epidemiologically important liver flukes.</title>
        <authorList>
            <person name="Ershov N.I."/>
            <person name="Mordvinov V.A."/>
            <person name="Prokhortchouk E.B."/>
            <person name="Pakharukova M.Y."/>
            <person name="Gunbin K.V."/>
            <person name="Ustyantsev K."/>
            <person name="Genaev M.A."/>
            <person name="Blinov A.G."/>
            <person name="Mazur A."/>
            <person name="Boulygina E."/>
            <person name="Tsygankova S."/>
            <person name="Khrameeva E."/>
            <person name="Chekanov N."/>
            <person name="Fan G."/>
            <person name="Xiao A."/>
            <person name="Zhang H."/>
            <person name="Xu X."/>
            <person name="Yang H."/>
            <person name="Solovyev V."/>
            <person name="Lee S.M."/>
            <person name="Liu X."/>
            <person name="Afonnikov D.A."/>
            <person name="Skryabin K.G."/>
        </authorList>
    </citation>
    <scope>NUCLEOTIDE SEQUENCE [LARGE SCALE GENOMIC DNA]</scope>
    <source>
        <strain evidence="8">AK-0245</strain>
        <tissue evidence="8">Whole organism</tissue>
    </source>
</reference>
<dbReference type="InterPro" id="IPR046350">
    <property type="entry name" value="Cystatin_sf"/>
</dbReference>
<feature type="domain" description="Cystatin" evidence="7">
    <location>
        <begin position="76"/>
        <end position="128"/>
    </location>
</feature>
<dbReference type="OrthoDB" id="2429551at2759"/>
<proteinExistence type="inferred from homology"/>
<evidence type="ECO:0000256" key="1">
    <source>
        <dbReference type="ARBA" id="ARBA00004496"/>
    </source>
</evidence>
<keyword evidence="5" id="KW-0789">Thiol protease inhibitor</keyword>
<dbReference type="GO" id="GO:0004869">
    <property type="term" value="F:cysteine-type endopeptidase inhibitor activity"/>
    <property type="evidence" value="ECO:0007669"/>
    <property type="project" value="UniProtKB-KW"/>
</dbReference>
<dbReference type="GO" id="GO:0005829">
    <property type="term" value="C:cytosol"/>
    <property type="evidence" value="ECO:0007669"/>
    <property type="project" value="TreeGrafter"/>
</dbReference>
<dbReference type="PANTHER" id="PTHR11414">
    <property type="entry name" value="CYSTATIN FAMILY MEMBER"/>
    <property type="match status" value="1"/>
</dbReference>
<dbReference type="InterPro" id="IPR000010">
    <property type="entry name" value="Cystatin_dom"/>
</dbReference>
<dbReference type="SUPFAM" id="SSF54403">
    <property type="entry name" value="Cystatin/monellin"/>
    <property type="match status" value="1"/>
</dbReference>
<dbReference type="PRINTS" id="PR00295">
    <property type="entry name" value="STEFINA"/>
</dbReference>
<evidence type="ECO:0000313" key="9">
    <source>
        <dbReference type="Proteomes" id="UP000308267"/>
    </source>
</evidence>
<dbReference type="Proteomes" id="UP000308267">
    <property type="component" value="Unassembled WGS sequence"/>
</dbReference>
<feature type="chain" id="PRO_5020864772" description="Cystatin domain-containing protein" evidence="6">
    <location>
        <begin position="29"/>
        <end position="136"/>
    </location>
</feature>
<evidence type="ECO:0000313" key="8">
    <source>
        <dbReference type="EMBL" id="TGZ59253.1"/>
    </source>
</evidence>
<keyword evidence="6" id="KW-0732">Signal</keyword>
<dbReference type="STRING" id="147828.A0A4S2L8G8"/>
<sequence length="136" mass="15229">MTSTRLAFTRLELCIVFCCLLCTSGILAERHNNYPDMPICGGVGAARIPTAEEKKKLEPLLLQSLYTHLGFKPTSVEVVLVATQIVAGTNYFAKVKVNNDHYVHTRVYEKLPCYGGTLELHSVQMDKTDTDLLDYF</sequence>
<keyword evidence="3" id="KW-0963">Cytoplasm</keyword>
<feature type="signal peptide" evidence="6">
    <location>
        <begin position="1"/>
        <end position="28"/>
    </location>
</feature>
<evidence type="ECO:0000256" key="4">
    <source>
        <dbReference type="ARBA" id="ARBA00022690"/>
    </source>
</evidence>
<evidence type="ECO:0000256" key="2">
    <source>
        <dbReference type="ARBA" id="ARBA00009403"/>
    </source>
</evidence>
<accession>A0A4S2L8G8</accession>
<evidence type="ECO:0000256" key="5">
    <source>
        <dbReference type="ARBA" id="ARBA00022704"/>
    </source>
</evidence>
<evidence type="ECO:0000256" key="6">
    <source>
        <dbReference type="SAM" id="SignalP"/>
    </source>
</evidence>
<comment type="similarity">
    <text evidence="2">Belongs to the cystatin family.</text>
</comment>
<organism evidence="8 9">
    <name type="scientific">Opisthorchis felineus</name>
    <dbReference type="NCBI Taxonomy" id="147828"/>
    <lineage>
        <taxon>Eukaryota</taxon>
        <taxon>Metazoa</taxon>
        <taxon>Spiralia</taxon>
        <taxon>Lophotrochozoa</taxon>
        <taxon>Platyhelminthes</taxon>
        <taxon>Trematoda</taxon>
        <taxon>Digenea</taxon>
        <taxon>Opisthorchiida</taxon>
        <taxon>Opisthorchiata</taxon>
        <taxon>Opisthorchiidae</taxon>
        <taxon>Opisthorchis</taxon>
    </lineage>
</organism>
<dbReference type="AlphaFoldDB" id="A0A4S2L8G8"/>
<comment type="caution">
    <text evidence="8">The sequence shown here is derived from an EMBL/GenBank/DDBJ whole genome shotgun (WGS) entry which is preliminary data.</text>
</comment>
<dbReference type="EMBL" id="SJOL01008943">
    <property type="protein sequence ID" value="TGZ59253.1"/>
    <property type="molecule type" value="Genomic_DNA"/>
</dbReference>
<dbReference type="InterPro" id="IPR001713">
    <property type="entry name" value="Prot_inh_stefin"/>
</dbReference>
<dbReference type="Pfam" id="PF00031">
    <property type="entry name" value="Cystatin"/>
    <property type="match status" value="1"/>
</dbReference>
<evidence type="ECO:0000256" key="3">
    <source>
        <dbReference type="ARBA" id="ARBA00022490"/>
    </source>
</evidence>
<dbReference type="Gene3D" id="3.10.450.10">
    <property type="match status" value="1"/>
</dbReference>
<evidence type="ECO:0000259" key="7">
    <source>
        <dbReference type="Pfam" id="PF00031"/>
    </source>
</evidence>
<name>A0A4S2L8G8_OPIFE</name>